<accession>A0A1Y1Z2I8</accession>
<dbReference type="FunFam" id="1.25.40.10:FF:000060">
    <property type="entry name" value="Golgi to ER traffic protein 4 homolog"/>
    <property type="match status" value="1"/>
</dbReference>
<evidence type="ECO:0000256" key="1">
    <source>
        <dbReference type="ARBA" id="ARBA00004514"/>
    </source>
</evidence>
<dbReference type="Proteomes" id="UP000193498">
    <property type="component" value="Unassembled WGS sequence"/>
</dbReference>
<dbReference type="OrthoDB" id="10252405at2759"/>
<reference evidence="5 6" key="1">
    <citation type="submission" date="2016-07" db="EMBL/GenBank/DDBJ databases">
        <title>Pervasive Adenine N6-methylation of Active Genes in Fungi.</title>
        <authorList>
            <consortium name="DOE Joint Genome Institute"/>
            <person name="Mondo S.J."/>
            <person name="Dannebaum R.O."/>
            <person name="Kuo R.C."/>
            <person name="Labutti K."/>
            <person name="Haridas S."/>
            <person name="Kuo A."/>
            <person name="Salamov A."/>
            <person name="Ahrendt S.R."/>
            <person name="Lipzen A."/>
            <person name="Sullivan W."/>
            <person name="Andreopoulos W.B."/>
            <person name="Clum A."/>
            <person name="Lindquist E."/>
            <person name="Daum C."/>
            <person name="Ramamoorthy G.K."/>
            <person name="Gryganskyi A."/>
            <person name="Culley D."/>
            <person name="Magnuson J.K."/>
            <person name="James T.Y."/>
            <person name="O'Malley M.A."/>
            <person name="Stajich J.E."/>
            <person name="Spatafora J.W."/>
            <person name="Visel A."/>
            <person name="Grigoriev I.V."/>
        </authorList>
    </citation>
    <scope>NUCLEOTIDE SEQUENCE [LARGE SCALE GENOMIC DNA]</scope>
    <source>
        <strain evidence="5 6">CBS 931.73</strain>
    </source>
</reference>
<keyword evidence="4" id="KW-0963">Cytoplasm</keyword>
<gene>
    <name evidence="5" type="ORF">K493DRAFT_311400</name>
</gene>
<keyword evidence="3" id="KW-0813">Transport</keyword>
<dbReference type="EMBL" id="MCFE01000036">
    <property type="protein sequence ID" value="ORY04324.1"/>
    <property type="molecule type" value="Genomic_DNA"/>
</dbReference>
<evidence type="ECO:0000313" key="5">
    <source>
        <dbReference type="EMBL" id="ORY04324.1"/>
    </source>
</evidence>
<comment type="similarity">
    <text evidence="2">Belongs to the GET4 family.</text>
</comment>
<dbReference type="InterPro" id="IPR011990">
    <property type="entry name" value="TPR-like_helical_dom_sf"/>
</dbReference>
<dbReference type="FunCoup" id="A0A1Y1Z2I8">
    <property type="interactions" value="699"/>
</dbReference>
<evidence type="ECO:0000256" key="4">
    <source>
        <dbReference type="ARBA" id="ARBA00022490"/>
    </source>
</evidence>
<dbReference type="PANTHER" id="PTHR12875:SF0">
    <property type="entry name" value="GOLGI TO ER TRAFFIC PROTEIN 4 HOMOLOG"/>
    <property type="match status" value="1"/>
</dbReference>
<dbReference type="PANTHER" id="PTHR12875">
    <property type="entry name" value="GOLGI TO ER TRAFFIC PROTEIN 4 HOMOLOG"/>
    <property type="match status" value="1"/>
</dbReference>
<evidence type="ECO:0000256" key="3">
    <source>
        <dbReference type="ARBA" id="ARBA00022448"/>
    </source>
</evidence>
<dbReference type="Gene3D" id="1.25.40.10">
    <property type="entry name" value="Tetratricopeptide repeat domain"/>
    <property type="match status" value="1"/>
</dbReference>
<dbReference type="STRING" id="1314790.A0A1Y1Z2I8"/>
<sequence length="332" mass="37208">MAQSANSKGTDKVILKLQKSVEEGNYYEAHQMYRTVCNRYVKQSKFDKAIELLTSGASTLLKHGQSGSGTDLILYLLEVYKLNQVQVSDETKARLIELLQQVPSSEPGRKSLYSAAINWSAKFGDNPNGSPGLYHAIGAILAKEGSLQQAESYLLHGTEESAKLLAEILVQWNEQEEFKSSGSSVVRGVVQYLYLQNFRDAKIYLEEFTRKLLEKRPDLKGETVPFLPRPDSQPIDVLTYKLPLINFAQFLLLAAQRESTEVFFALRNQYGGELSRVDKGYDQILEKLGEMYFGIQQRRPNNILQDLMSSLFAAPTNTPTIGHSSGPQADLD</sequence>
<comment type="caution">
    <text evidence="5">The sequence shown here is derived from an EMBL/GenBank/DDBJ whole genome shotgun (WGS) entry which is preliminary data.</text>
</comment>
<proteinExistence type="inferred from homology"/>
<keyword evidence="6" id="KW-1185">Reference proteome</keyword>
<evidence type="ECO:0000313" key="6">
    <source>
        <dbReference type="Proteomes" id="UP000193498"/>
    </source>
</evidence>
<dbReference type="InterPro" id="IPR007317">
    <property type="entry name" value="GET4"/>
</dbReference>
<dbReference type="Pfam" id="PF04190">
    <property type="entry name" value="GET4"/>
    <property type="match status" value="1"/>
</dbReference>
<organism evidence="5 6">
    <name type="scientific">Basidiobolus meristosporus CBS 931.73</name>
    <dbReference type="NCBI Taxonomy" id="1314790"/>
    <lineage>
        <taxon>Eukaryota</taxon>
        <taxon>Fungi</taxon>
        <taxon>Fungi incertae sedis</taxon>
        <taxon>Zoopagomycota</taxon>
        <taxon>Entomophthoromycotina</taxon>
        <taxon>Basidiobolomycetes</taxon>
        <taxon>Basidiobolales</taxon>
        <taxon>Basidiobolaceae</taxon>
        <taxon>Basidiobolus</taxon>
    </lineage>
</organism>
<name>A0A1Y1Z2I8_9FUNG</name>
<dbReference type="GO" id="GO:0045048">
    <property type="term" value="P:protein insertion into ER membrane"/>
    <property type="evidence" value="ECO:0007669"/>
    <property type="project" value="InterPro"/>
</dbReference>
<protein>
    <submittedName>
        <fullName evidence="5">DUF410-domain-containing protein</fullName>
    </submittedName>
</protein>
<dbReference type="AlphaFoldDB" id="A0A1Y1Z2I8"/>
<evidence type="ECO:0000256" key="2">
    <source>
        <dbReference type="ARBA" id="ARBA00005351"/>
    </source>
</evidence>
<comment type="subcellular location">
    <subcellularLocation>
        <location evidence="1">Cytoplasm</location>
        <location evidence="1">Cytosol</location>
    </subcellularLocation>
</comment>
<dbReference type="GO" id="GO:0005829">
    <property type="term" value="C:cytosol"/>
    <property type="evidence" value="ECO:0007669"/>
    <property type="project" value="UniProtKB-SubCell"/>
</dbReference>
<dbReference type="InParanoid" id="A0A1Y1Z2I8"/>